<comment type="similarity">
    <text evidence="1">Belongs to the PPP4R2 family.</text>
</comment>
<proteinExistence type="inferred from homology"/>
<keyword evidence="4" id="KW-1185">Reference proteome</keyword>
<feature type="compositionally biased region" description="Basic and acidic residues" evidence="2">
    <location>
        <begin position="162"/>
        <end position="171"/>
    </location>
</feature>
<comment type="caution">
    <text evidence="3">The sequence shown here is derived from an EMBL/GenBank/DDBJ whole genome shotgun (WGS) entry which is preliminary data.</text>
</comment>
<feature type="compositionally biased region" description="Polar residues" evidence="2">
    <location>
        <begin position="188"/>
        <end position="203"/>
    </location>
</feature>
<organism evidence="3 4">
    <name type="scientific">Paralvinella palmiformis</name>
    <dbReference type="NCBI Taxonomy" id="53620"/>
    <lineage>
        <taxon>Eukaryota</taxon>
        <taxon>Metazoa</taxon>
        <taxon>Spiralia</taxon>
        <taxon>Lophotrochozoa</taxon>
        <taxon>Annelida</taxon>
        <taxon>Polychaeta</taxon>
        <taxon>Sedentaria</taxon>
        <taxon>Canalipalpata</taxon>
        <taxon>Terebellida</taxon>
        <taxon>Terebelliformia</taxon>
        <taxon>Alvinellidae</taxon>
        <taxon>Paralvinella</taxon>
    </lineage>
</organism>
<feature type="compositionally biased region" description="Low complexity" evidence="2">
    <location>
        <begin position="289"/>
        <end position="308"/>
    </location>
</feature>
<dbReference type="PANTHER" id="PTHR16487:SF0">
    <property type="entry name" value="PROTEIN PHOSPHATASE 4 REGULATORY SUBUNIT 2-RELATED"/>
    <property type="match status" value="1"/>
</dbReference>
<feature type="region of interest" description="Disordered" evidence="2">
    <location>
        <begin position="155"/>
        <end position="605"/>
    </location>
</feature>
<dbReference type="GO" id="GO:0005737">
    <property type="term" value="C:cytoplasm"/>
    <property type="evidence" value="ECO:0007669"/>
    <property type="project" value="TreeGrafter"/>
</dbReference>
<dbReference type="Pfam" id="PF09184">
    <property type="entry name" value="PPP4R2"/>
    <property type="match status" value="1"/>
</dbReference>
<sequence length="681" mass="71916">MDDKEDVMNALEEFSRNPTNKIPDILERYFQRVALTGETLFEWEKLKSAFRSKMDQSLKEFNEQVPTDHLHSIPNVEVVKFEEMRTRLLNVLDSFTGAPFTIQRLCELITHPQKQYKRTDKFMRGIEKNLMIVSAVDPFGNKIVSDPKPFINGLDSNGMDAGEMHTPEKKGSPFLPPPPTNSPASTPWFNSVTPTNSPVTTGSPWHRTGTVDATNSSVTSSPSFTLQSSSFGENWPDAELDDYAQSPPEKRSRLSAGNTDSMPSSSNVEPSQSSGDIVDNVAETDKSDVSGSESSVSSGGNSVNKMSVDSVEELVASSSPITSASGSSVTAVSSSSVAAVTSSECVQVSDSLPLSSHVTDSTSTTECHMVPTSTDHVQGADSENKLRPSVTTVQDLSPSELNLLPSNGECLSARSMTGTQETSEAASTDSDSASSGSDSNSSADSHMMKAEVSGSIESGEVMSHEEVSDQSTDANVTASSSEDTVIKRDSQESQGFDALGGLDDSTPGCDSPSSPCDQPTVGFSSEVSSSSESQFAGKDNMTSSTHSSVHSTGISSEIHSSENMPVVSQSQHLTSEAVHTDTSSPCFPVSNTGEAITASTSSSDEVCKESILKECQQSTDKSIAECSGNISLVPSGDEPAEPMSTNSPQDGTPDLASSSTSQCDGSTNSGQNPGPEPMDTD</sequence>
<dbReference type="GO" id="GO:0019888">
    <property type="term" value="F:protein phosphatase regulator activity"/>
    <property type="evidence" value="ECO:0007669"/>
    <property type="project" value="InterPro"/>
</dbReference>
<evidence type="ECO:0000313" key="4">
    <source>
        <dbReference type="Proteomes" id="UP001208570"/>
    </source>
</evidence>
<feature type="compositionally biased region" description="Polar residues" evidence="2">
    <location>
        <begin position="344"/>
        <end position="376"/>
    </location>
</feature>
<evidence type="ECO:0000256" key="2">
    <source>
        <dbReference type="SAM" id="MobiDB-lite"/>
    </source>
</evidence>
<feature type="compositionally biased region" description="Polar residues" evidence="2">
    <location>
        <begin position="469"/>
        <end position="483"/>
    </location>
</feature>
<name>A0AAD9J7B1_9ANNE</name>
<feature type="compositionally biased region" description="Low complexity" evidence="2">
    <location>
        <begin position="542"/>
        <end position="556"/>
    </location>
</feature>
<dbReference type="Proteomes" id="UP001208570">
    <property type="component" value="Unassembled WGS sequence"/>
</dbReference>
<feature type="compositionally biased region" description="Polar residues" evidence="2">
    <location>
        <begin position="557"/>
        <end position="574"/>
    </location>
</feature>
<feature type="compositionally biased region" description="Low complexity" evidence="2">
    <location>
        <begin position="214"/>
        <end position="230"/>
    </location>
</feature>
<evidence type="ECO:0000256" key="1">
    <source>
        <dbReference type="ARBA" id="ARBA00009207"/>
    </source>
</evidence>
<gene>
    <name evidence="3" type="ORF">LSH36_524g01066</name>
</gene>
<feature type="compositionally biased region" description="Polar residues" evidence="2">
    <location>
        <begin position="511"/>
        <end position="523"/>
    </location>
</feature>
<feature type="compositionally biased region" description="Polar residues" evidence="2">
    <location>
        <begin position="643"/>
        <end position="672"/>
    </location>
</feature>
<dbReference type="EMBL" id="JAODUP010000524">
    <property type="protein sequence ID" value="KAK2147972.1"/>
    <property type="molecule type" value="Genomic_DNA"/>
</dbReference>
<dbReference type="InterPro" id="IPR015267">
    <property type="entry name" value="PPP4R2"/>
</dbReference>
<feature type="compositionally biased region" description="Low complexity" evidence="2">
    <location>
        <begin position="261"/>
        <end position="274"/>
    </location>
</feature>
<feature type="compositionally biased region" description="Low complexity" evidence="2">
    <location>
        <begin position="524"/>
        <end position="533"/>
    </location>
</feature>
<feature type="region of interest" description="Disordered" evidence="2">
    <location>
        <begin position="628"/>
        <end position="681"/>
    </location>
</feature>
<feature type="compositionally biased region" description="Low complexity" evidence="2">
    <location>
        <begin position="423"/>
        <end position="445"/>
    </location>
</feature>
<dbReference type="GO" id="GO:0030289">
    <property type="term" value="C:protein phosphatase 4 complex"/>
    <property type="evidence" value="ECO:0007669"/>
    <property type="project" value="InterPro"/>
</dbReference>
<accession>A0AAD9J7B1</accession>
<dbReference type="AlphaFoldDB" id="A0AAD9J7B1"/>
<reference evidence="3" key="1">
    <citation type="journal article" date="2023" name="Mol. Biol. Evol.">
        <title>Third-Generation Sequencing Reveals the Adaptive Role of the Epigenome in Three Deep-Sea Polychaetes.</title>
        <authorList>
            <person name="Perez M."/>
            <person name="Aroh O."/>
            <person name="Sun Y."/>
            <person name="Lan Y."/>
            <person name="Juniper S.K."/>
            <person name="Young C.R."/>
            <person name="Angers B."/>
            <person name="Qian P.Y."/>
        </authorList>
    </citation>
    <scope>NUCLEOTIDE SEQUENCE</scope>
    <source>
        <strain evidence="3">P08H-3</strain>
    </source>
</reference>
<protein>
    <submittedName>
        <fullName evidence="3">Uncharacterized protein</fullName>
    </submittedName>
</protein>
<feature type="compositionally biased region" description="Low complexity" evidence="2">
    <location>
        <begin position="396"/>
        <end position="407"/>
    </location>
</feature>
<feature type="compositionally biased region" description="Polar residues" evidence="2">
    <location>
        <begin position="580"/>
        <end position="604"/>
    </location>
</feature>
<feature type="compositionally biased region" description="Low complexity" evidence="2">
    <location>
        <begin position="317"/>
        <end position="343"/>
    </location>
</feature>
<dbReference type="PANTHER" id="PTHR16487">
    <property type="entry name" value="PPP4R2-RELATED PROTEIN"/>
    <property type="match status" value="1"/>
</dbReference>
<dbReference type="GO" id="GO:0005634">
    <property type="term" value="C:nucleus"/>
    <property type="evidence" value="ECO:0007669"/>
    <property type="project" value="TreeGrafter"/>
</dbReference>
<evidence type="ECO:0000313" key="3">
    <source>
        <dbReference type="EMBL" id="KAK2147972.1"/>
    </source>
</evidence>